<keyword evidence="1" id="KW-0175">Coiled coil</keyword>
<evidence type="ECO:0000313" key="3">
    <source>
        <dbReference type="EMBL" id="KAF2717214.1"/>
    </source>
</evidence>
<comment type="caution">
    <text evidence="3">The sequence shown here is derived from an EMBL/GenBank/DDBJ whole genome shotgun (WGS) entry which is preliminary data.</text>
</comment>
<name>A0A9P4Q330_9PEZI</name>
<keyword evidence="4" id="KW-1185">Reference proteome</keyword>
<feature type="compositionally biased region" description="Basic and acidic residues" evidence="2">
    <location>
        <begin position="119"/>
        <end position="132"/>
    </location>
</feature>
<feature type="compositionally biased region" description="Polar residues" evidence="2">
    <location>
        <begin position="363"/>
        <end position="372"/>
    </location>
</feature>
<evidence type="ECO:0000313" key="4">
    <source>
        <dbReference type="Proteomes" id="UP000799441"/>
    </source>
</evidence>
<protein>
    <submittedName>
        <fullName evidence="3">Uncharacterized protein</fullName>
    </submittedName>
</protein>
<gene>
    <name evidence="3" type="ORF">K431DRAFT_233616</name>
</gene>
<dbReference type="AlphaFoldDB" id="A0A9P4Q330"/>
<proteinExistence type="predicted"/>
<dbReference type="EMBL" id="MU003849">
    <property type="protein sequence ID" value="KAF2717214.1"/>
    <property type="molecule type" value="Genomic_DNA"/>
</dbReference>
<feature type="region of interest" description="Disordered" evidence="2">
    <location>
        <begin position="102"/>
        <end position="161"/>
    </location>
</feature>
<feature type="coiled-coil region" evidence="1">
    <location>
        <begin position="291"/>
        <end position="318"/>
    </location>
</feature>
<dbReference type="OrthoDB" id="3645916at2759"/>
<sequence>MAGPARSASSNLHFKTEHSYDGNQTYLNSTFDQRQEVRRALTSLFQDLHRLEGQALQLTTDIKISFSGEDRVHSYTVCITDDAFVAPAQPSISFQPSVVTPVSSSSLLHSNSTSYLQGRETRPRDVPVDPHPTKRQGQPVTLIDHSDKRQRLSDGDGNQSDTLLSEGLALAKPGESKKLDELSDFLKEWHAQWVDQGGWLFDNINKQNESHTTNAKSIDKQLDGVQNIIGQSINAASASTMTELASISRLFPWLENTLRANIDKVQQRDEKWRNSSAAFHDESRRDREAAEKALELSLEKQAKQLEQQREVLARLAKANNIDVGDLDPEVNHAASLEAQLAAELNREARRDNVGNSRRKRKQTQATNLDGRP</sequence>
<dbReference type="Proteomes" id="UP000799441">
    <property type="component" value="Unassembled WGS sequence"/>
</dbReference>
<evidence type="ECO:0000256" key="1">
    <source>
        <dbReference type="SAM" id="Coils"/>
    </source>
</evidence>
<feature type="region of interest" description="Disordered" evidence="2">
    <location>
        <begin position="347"/>
        <end position="372"/>
    </location>
</feature>
<feature type="compositionally biased region" description="Basic and acidic residues" evidence="2">
    <location>
        <begin position="144"/>
        <end position="154"/>
    </location>
</feature>
<reference evidence="3" key="1">
    <citation type="journal article" date="2020" name="Stud. Mycol.">
        <title>101 Dothideomycetes genomes: a test case for predicting lifestyles and emergence of pathogens.</title>
        <authorList>
            <person name="Haridas S."/>
            <person name="Albert R."/>
            <person name="Binder M."/>
            <person name="Bloem J."/>
            <person name="Labutti K."/>
            <person name="Salamov A."/>
            <person name="Andreopoulos B."/>
            <person name="Baker S."/>
            <person name="Barry K."/>
            <person name="Bills G."/>
            <person name="Bluhm B."/>
            <person name="Cannon C."/>
            <person name="Castanera R."/>
            <person name="Culley D."/>
            <person name="Daum C."/>
            <person name="Ezra D."/>
            <person name="Gonzalez J."/>
            <person name="Henrissat B."/>
            <person name="Kuo A."/>
            <person name="Liang C."/>
            <person name="Lipzen A."/>
            <person name="Lutzoni F."/>
            <person name="Magnuson J."/>
            <person name="Mondo S."/>
            <person name="Nolan M."/>
            <person name="Ohm R."/>
            <person name="Pangilinan J."/>
            <person name="Park H.-J."/>
            <person name="Ramirez L."/>
            <person name="Alfaro M."/>
            <person name="Sun H."/>
            <person name="Tritt A."/>
            <person name="Yoshinaga Y."/>
            <person name="Zwiers L.-H."/>
            <person name="Turgeon B."/>
            <person name="Goodwin S."/>
            <person name="Spatafora J."/>
            <person name="Crous P."/>
            <person name="Grigoriev I."/>
        </authorList>
    </citation>
    <scope>NUCLEOTIDE SEQUENCE</scope>
    <source>
        <strain evidence="3">CBS 116435</strain>
    </source>
</reference>
<evidence type="ECO:0000256" key="2">
    <source>
        <dbReference type="SAM" id="MobiDB-lite"/>
    </source>
</evidence>
<accession>A0A9P4Q330</accession>
<feature type="compositionally biased region" description="Low complexity" evidence="2">
    <location>
        <begin position="102"/>
        <end position="114"/>
    </location>
</feature>
<organism evidence="3 4">
    <name type="scientific">Polychaeton citri CBS 116435</name>
    <dbReference type="NCBI Taxonomy" id="1314669"/>
    <lineage>
        <taxon>Eukaryota</taxon>
        <taxon>Fungi</taxon>
        <taxon>Dikarya</taxon>
        <taxon>Ascomycota</taxon>
        <taxon>Pezizomycotina</taxon>
        <taxon>Dothideomycetes</taxon>
        <taxon>Dothideomycetidae</taxon>
        <taxon>Capnodiales</taxon>
        <taxon>Capnodiaceae</taxon>
        <taxon>Polychaeton</taxon>
    </lineage>
</organism>